<keyword evidence="2" id="KW-1185">Reference proteome</keyword>
<dbReference type="AlphaFoldDB" id="A0A8C9Z7T1"/>
<proteinExistence type="predicted"/>
<accession>A0A8C9Z7T1</accession>
<sequence length="86" mass="10131">THTHTHTHTLTLFTPSHSELCFPIWGQSGDFCFLLVCQLVHLRKPTPLCSRLHHSDQHSFLTLKIGTCCWNVSWLRILFFRVFMYC</sequence>
<name>A0A8C9Z7T1_SANLU</name>
<reference evidence="1" key="1">
    <citation type="submission" date="2025-08" db="UniProtKB">
        <authorList>
            <consortium name="Ensembl"/>
        </authorList>
    </citation>
    <scope>IDENTIFICATION</scope>
</reference>
<evidence type="ECO:0000313" key="2">
    <source>
        <dbReference type="Proteomes" id="UP000694568"/>
    </source>
</evidence>
<dbReference type="Proteomes" id="UP000694568">
    <property type="component" value="Unplaced"/>
</dbReference>
<evidence type="ECO:0000313" key="1">
    <source>
        <dbReference type="Ensembl" id="ENSSLUP00000036043.1"/>
    </source>
</evidence>
<reference evidence="1" key="2">
    <citation type="submission" date="2025-09" db="UniProtKB">
        <authorList>
            <consortium name="Ensembl"/>
        </authorList>
    </citation>
    <scope>IDENTIFICATION</scope>
</reference>
<protein>
    <submittedName>
        <fullName evidence="1">Uncharacterized protein</fullName>
    </submittedName>
</protein>
<dbReference type="Ensembl" id="ENSSLUT00000037157.1">
    <property type="protein sequence ID" value="ENSSLUP00000036043.1"/>
    <property type="gene ID" value="ENSSLUG00000016105.1"/>
</dbReference>
<organism evidence="1 2">
    <name type="scientific">Sander lucioperca</name>
    <name type="common">Pike-perch</name>
    <name type="synonym">Perca lucioperca</name>
    <dbReference type="NCBI Taxonomy" id="283035"/>
    <lineage>
        <taxon>Eukaryota</taxon>
        <taxon>Metazoa</taxon>
        <taxon>Chordata</taxon>
        <taxon>Craniata</taxon>
        <taxon>Vertebrata</taxon>
        <taxon>Euteleostomi</taxon>
        <taxon>Actinopterygii</taxon>
        <taxon>Neopterygii</taxon>
        <taxon>Teleostei</taxon>
        <taxon>Neoteleostei</taxon>
        <taxon>Acanthomorphata</taxon>
        <taxon>Eupercaria</taxon>
        <taxon>Perciformes</taxon>
        <taxon>Percoidei</taxon>
        <taxon>Percidae</taxon>
        <taxon>Luciopercinae</taxon>
        <taxon>Sander</taxon>
    </lineage>
</organism>